<evidence type="ECO:0000313" key="9">
    <source>
        <dbReference type="Proteomes" id="UP000030762"/>
    </source>
</evidence>
<dbReference type="OMA" id="NYMDAML"/>
<evidence type="ECO:0000256" key="6">
    <source>
        <dbReference type="SAM" id="MobiDB-lite"/>
    </source>
</evidence>
<evidence type="ECO:0000256" key="3">
    <source>
        <dbReference type="ARBA" id="ARBA00022741"/>
    </source>
</evidence>
<keyword evidence="2" id="KW-0808">Transferase</keyword>
<evidence type="ECO:0000259" key="7">
    <source>
        <dbReference type="PROSITE" id="PS50011"/>
    </source>
</evidence>
<dbReference type="InParanoid" id="T0R606"/>
<dbReference type="Pfam" id="PF00069">
    <property type="entry name" value="Pkinase"/>
    <property type="match status" value="1"/>
</dbReference>
<evidence type="ECO:0000256" key="1">
    <source>
        <dbReference type="ARBA" id="ARBA00022527"/>
    </source>
</evidence>
<dbReference type="GO" id="GO:0005634">
    <property type="term" value="C:nucleus"/>
    <property type="evidence" value="ECO:0007669"/>
    <property type="project" value="TreeGrafter"/>
</dbReference>
<organism evidence="8 9">
    <name type="scientific">Saprolegnia diclina (strain VS20)</name>
    <dbReference type="NCBI Taxonomy" id="1156394"/>
    <lineage>
        <taxon>Eukaryota</taxon>
        <taxon>Sar</taxon>
        <taxon>Stramenopiles</taxon>
        <taxon>Oomycota</taxon>
        <taxon>Saprolegniomycetes</taxon>
        <taxon>Saprolegniales</taxon>
        <taxon>Saprolegniaceae</taxon>
        <taxon>Saprolegnia</taxon>
    </lineage>
</organism>
<proteinExistence type="predicted"/>
<dbReference type="PANTHER" id="PTHR24345:SF91">
    <property type="entry name" value="SERINE_THREONINE-PROTEIN KINASE PLK4"/>
    <property type="match status" value="1"/>
</dbReference>
<dbReference type="Gene3D" id="1.10.510.10">
    <property type="entry name" value="Transferase(Phosphotransferase) domain 1"/>
    <property type="match status" value="1"/>
</dbReference>
<evidence type="ECO:0000256" key="4">
    <source>
        <dbReference type="ARBA" id="ARBA00022777"/>
    </source>
</evidence>
<keyword evidence="4 8" id="KW-0418">Kinase</keyword>
<sequence length="367" mass="41550">MRSVFWVAVPRWNFAPQIKAVHNSGTRDRSAIDAERQRASCLEMTKSNYFVEGVIAKALYGQVLLCRNEKGGRAAVKRVDLSISGTRPSDLDDLDEMSVRDEIEAEKHVNLVLQKHRHRNLVAMDDHFEVDGFQHFVFEYCANGELFDALKHAKGGRFSELRALHYFRQIVAGVHHMHRHGYAHRDLSLENVLLTKDNVCKVCDFGLAVPLPGVATETVGKLNYMAPEVHAGDVYDPALADVWSLGMMLFIMLSGVPLVDVPSDSDRRFTILHEYGVEAIVGMWHMEHLISHAILDLLQSMLLVHPSKRATIAQVKRYLDTMDRPEVPPPPPMQSRGKAKKPKKVATKLKQPMVGGGKWRSLFQRWF</sequence>
<dbReference type="SUPFAM" id="SSF56112">
    <property type="entry name" value="Protein kinase-like (PK-like)"/>
    <property type="match status" value="1"/>
</dbReference>
<name>T0R606_SAPDV</name>
<accession>T0R606</accession>
<dbReference type="Proteomes" id="UP000030762">
    <property type="component" value="Unassembled WGS sequence"/>
</dbReference>
<dbReference type="GeneID" id="19940835"/>
<dbReference type="PROSITE" id="PS50011">
    <property type="entry name" value="PROTEIN_KINASE_DOM"/>
    <property type="match status" value="1"/>
</dbReference>
<dbReference type="eggNOG" id="KOG0588">
    <property type="taxonomic scope" value="Eukaryota"/>
</dbReference>
<dbReference type="PANTHER" id="PTHR24345">
    <property type="entry name" value="SERINE/THREONINE-PROTEIN KINASE PLK"/>
    <property type="match status" value="1"/>
</dbReference>
<keyword evidence="1 8" id="KW-0723">Serine/threonine-protein kinase</keyword>
<dbReference type="GO" id="GO:0004674">
    <property type="term" value="F:protein serine/threonine kinase activity"/>
    <property type="evidence" value="ECO:0007669"/>
    <property type="project" value="UniProtKB-KW"/>
</dbReference>
<dbReference type="VEuPathDB" id="FungiDB:SDRG_00108"/>
<dbReference type="RefSeq" id="XP_008603794.1">
    <property type="nucleotide sequence ID" value="XM_008605572.1"/>
</dbReference>
<keyword evidence="3" id="KW-0547">Nucleotide-binding</keyword>
<reference evidence="8 9" key="1">
    <citation type="submission" date="2012-04" db="EMBL/GenBank/DDBJ databases">
        <title>The Genome Sequence of Saprolegnia declina VS20.</title>
        <authorList>
            <consortium name="The Broad Institute Genome Sequencing Platform"/>
            <person name="Russ C."/>
            <person name="Nusbaum C."/>
            <person name="Tyler B."/>
            <person name="van West P."/>
            <person name="Dieguez-Uribeondo J."/>
            <person name="de Bruijn I."/>
            <person name="Tripathy S."/>
            <person name="Jiang R."/>
            <person name="Young S.K."/>
            <person name="Zeng Q."/>
            <person name="Gargeya S."/>
            <person name="Fitzgerald M."/>
            <person name="Haas B."/>
            <person name="Abouelleil A."/>
            <person name="Alvarado L."/>
            <person name="Arachchi H.M."/>
            <person name="Berlin A."/>
            <person name="Chapman S.B."/>
            <person name="Goldberg J."/>
            <person name="Griggs A."/>
            <person name="Gujja S."/>
            <person name="Hansen M."/>
            <person name="Howarth C."/>
            <person name="Imamovic A."/>
            <person name="Larimer J."/>
            <person name="McCowen C."/>
            <person name="Montmayeur A."/>
            <person name="Murphy C."/>
            <person name="Neiman D."/>
            <person name="Pearson M."/>
            <person name="Priest M."/>
            <person name="Roberts A."/>
            <person name="Saif S."/>
            <person name="Shea T."/>
            <person name="Sisk P."/>
            <person name="Sykes S."/>
            <person name="Wortman J."/>
            <person name="Nusbaum C."/>
            <person name="Birren B."/>
        </authorList>
    </citation>
    <scope>NUCLEOTIDE SEQUENCE [LARGE SCALE GENOMIC DNA]</scope>
    <source>
        <strain evidence="8 9">VS20</strain>
    </source>
</reference>
<dbReference type="EMBL" id="JH767132">
    <property type="protein sequence ID" value="EQC42371.1"/>
    <property type="molecule type" value="Genomic_DNA"/>
</dbReference>
<dbReference type="InterPro" id="IPR011009">
    <property type="entry name" value="Kinase-like_dom_sf"/>
</dbReference>
<evidence type="ECO:0000256" key="5">
    <source>
        <dbReference type="ARBA" id="ARBA00022840"/>
    </source>
</evidence>
<dbReference type="AlphaFoldDB" id="T0R606"/>
<dbReference type="STRING" id="1156394.T0R606"/>
<dbReference type="GO" id="GO:0005524">
    <property type="term" value="F:ATP binding"/>
    <property type="evidence" value="ECO:0007669"/>
    <property type="project" value="UniProtKB-KW"/>
</dbReference>
<protein>
    <submittedName>
        <fullName evidence="8">Serine/threonine protein kinase</fullName>
    </submittedName>
</protein>
<keyword evidence="9" id="KW-1185">Reference proteome</keyword>
<gene>
    <name evidence="8" type="ORF">SDRG_00108</name>
</gene>
<dbReference type="OrthoDB" id="193931at2759"/>
<evidence type="ECO:0000256" key="2">
    <source>
        <dbReference type="ARBA" id="ARBA00022679"/>
    </source>
</evidence>
<feature type="region of interest" description="Disordered" evidence="6">
    <location>
        <begin position="323"/>
        <end position="345"/>
    </location>
</feature>
<keyword evidence="5" id="KW-0067">ATP-binding</keyword>
<evidence type="ECO:0000313" key="8">
    <source>
        <dbReference type="EMBL" id="EQC42371.1"/>
    </source>
</evidence>
<dbReference type="InterPro" id="IPR000719">
    <property type="entry name" value="Prot_kinase_dom"/>
</dbReference>
<feature type="domain" description="Protein kinase" evidence="7">
    <location>
        <begin position="49"/>
        <end position="319"/>
    </location>
</feature>